<protein>
    <submittedName>
        <fullName evidence="5">Uncharacterized protein</fullName>
    </submittedName>
</protein>
<keyword evidence="2" id="KW-0472">Membrane</keyword>
<comment type="caution">
    <text evidence="5">The sequence shown here is derived from an EMBL/GenBank/DDBJ whole genome shotgun (WGS) entry which is preliminary data.</text>
</comment>
<dbReference type="EMBL" id="JAYKXN010000007">
    <property type="protein sequence ID" value="KAK7271380.1"/>
    <property type="molecule type" value="Genomic_DNA"/>
</dbReference>
<evidence type="ECO:0000256" key="1">
    <source>
        <dbReference type="SAM" id="MobiDB-lite"/>
    </source>
</evidence>
<dbReference type="Proteomes" id="UP001359559">
    <property type="component" value="Unassembled WGS sequence"/>
</dbReference>
<reference evidence="5 6" key="1">
    <citation type="submission" date="2024-01" db="EMBL/GenBank/DDBJ databases">
        <title>The genomes of 5 underutilized Papilionoideae crops provide insights into root nodulation and disease resistance.</title>
        <authorList>
            <person name="Yuan L."/>
        </authorList>
    </citation>
    <scope>NUCLEOTIDE SEQUENCE [LARGE SCALE GENOMIC DNA]</scope>
    <source>
        <strain evidence="5">LY-2023</strain>
        <tissue evidence="5">Leaf</tissue>
    </source>
</reference>
<feature type="domain" description="DUF6857" evidence="4">
    <location>
        <begin position="265"/>
        <end position="316"/>
    </location>
</feature>
<evidence type="ECO:0000259" key="4">
    <source>
        <dbReference type="Pfam" id="PF21647"/>
    </source>
</evidence>
<dbReference type="Pfam" id="PF06075">
    <property type="entry name" value="DUF936"/>
    <property type="match status" value="1"/>
</dbReference>
<dbReference type="AlphaFoldDB" id="A0AAN9FCD3"/>
<dbReference type="Pfam" id="PF21647">
    <property type="entry name" value="DUF6857"/>
    <property type="match status" value="1"/>
</dbReference>
<dbReference type="InterPro" id="IPR048297">
    <property type="entry name" value="DUF936_dom_pln"/>
</dbReference>
<dbReference type="InterPro" id="IPR049172">
    <property type="entry name" value="DUF6857_pln"/>
</dbReference>
<keyword evidence="2" id="KW-0812">Transmembrane</keyword>
<evidence type="ECO:0000313" key="6">
    <source>
        <dbReference type="Proteomes" id="UP001359559"/>
    </source>
</evidence>
<proteinExistence type="predicted"/>
<feature type="domain" description="DUF936" evidence="3">
    <location>
        <begin position="4"/>
        <end position="116"/>
    </location>
</feature>
<evidence type="ECO:0000313" key="5">
    <source>
        <dbReference type="EMBL" id="KAK7271380.1"/>
    </source>
</evidence>
<name>A0AAN9FCD3_CLITE</name>
<accession>A0AAN9FCD3</accession>
<dbReference type="PANTHER" id="PTHR31928">
    <property type="entry name" value="EXPRESSED PROTEIN"/>
    <property type="match status" value="1"/>
</dbReference>
<evidence type="ECO:0000256" key="2">
    <source>
        <dbReference type="SAM" id="Phobius"/>
    </source>
</evidence>
<feature type="region of interest" description="Disordered" evidence="1">
    <location>
        <begin position="142"/>
        <end position="169"/>
    </location>
</feature>
<keyword evidence="2" id="KW-1133">Transmembrane helix</keyword>
<dbReference type="InterPro" id="IPR010341">
    <property type="entry name" value="DUF936_pln"/>
</dbReference>
<feature type="transmembrane region" description="Helical" evidence="2">
    <location>
        <begin position="337"/>
        <end position="357"/>
    </location>
</feature>
<dbReference type="PANTHER" id="PTHR31928:SF7">
    <property type="entry name" value="FACTOR 1-DELTA, PUTATIVE (DUF936)-RELATED"/>
    <property type="match status" value="1"/>
</dbReference>
<keyword evidence="6" id="KW-1185">Reference proteome</keyword>
<organism evidence="5 6">
    <name type="scientific">Clitoria ternatea</name>
    <name type="common">Butterfly pea</name>
    <dbReference type="NCBI Taxonomy" id="43366"/>
    <lineage>
        <taxon>Eukaryota</taxon>
        <taxon>Viridiplantae</taxon>
        <taxon>Streptophyta</taxon>
        <taxon>Embryophyta</taxon>
        <taxon>Tracheophyta</taxon>
        <taxon>Spermatophyta</taxon>
        <taxon>Magnoliopsida</taxon>
        <taxon>eudicotyledons</taxon>
        <taxon>Gunneridae</taxon>
        <taxon>Pentapetalae</taxon>
        <taxon>rosids</taxon>
        <taxon>fabids</taxon>
        <taxon>Fabales</taxon>
        <taxon>Fabaceae</taxon>
        <taxon>Papilionoideae</taxon>
        <taxon>50 kb inversion clade</taxon>
        <taxon>NPAAA clade</taxon>
        <taxon>indigoferoid/millettioid clade</taxon>
        <taxon>Phaseoleae</taxon>
        <taxon>Clitoria</taxon>
    </lineage>
</organism>
<gene>
    <name evidence="5" type="ORF">RJT34_27221</name>
</gene>
<evidence type="ECO:0000259" key="3">
    <source>
        <dbReference type="Pfam" id="PF06075"/>
    </source>
</evidence>
<sequence length="361" mass="39797">MASLTPGVLSKLLENGGKKVTAPHRKALLQVTEIVPRLSDEGWQSRGYFLKLSDSLHCAYVSVSDHDADLICAGNLQLGQFVYVTHLDSASPVPLVRGLNPLPKRRPCVGNPTDLVSTDSLHEDKKCRAFVDTRRFSLDSSRRVWDHSPPPKPNKTAFPSKLISKKDKSNFSSPNNIMFNEGPLDLFKGFYGSVGMDQVIEKKVSVKADSPVKSPTISISPLKSKNENLCPKLLTSTPPRKCAGTKSQCDGSVHSQLVKVPLTFKTWYDASASWEDLPTPLCNLGKHVVTRRNVAFSAAVRFLEETSATDTVIQCMWLVFVYSIDTHAHSQYSAIHFLPFLPLLLFAGSGVGCTYFLSNFL</sequence>